<proteinExistence type="inferred from homology"/>
<protein>
    <submittedName>
        <fullName evidence="4">Fumarate hydratase subunit beta</fullName>
        <ecNumber evidence="4">4.2.1.2</ecNumber>
    </submittedName>
</protein>
<evidence type="ECO:0000313" key="5">
    <source>
        <dbReference type="Proteomes" id="UP000580654"/>
    </source>
</evidence>
<organism evidence="4 5">
    <name type="scientific">Muricoccus pecuniae</name>
    <dbReference type="NCBI Taxonomy" id="693023"/>
    <lineage>
        <taxon>Bacteria</taxon>
        <taxon>Pseudomonadati</taxon>
        <taxon>Pseudomonadota</taxon>
        <taxon>Alphaproteobacteria</taxon>
        <taxon>Acetobacterales</taxon>
        <taxon>Roseomonadaceae</taxon>
        <taxon>Muricoccus</taxon>
    </lineage>
</organism>
<dbReference type="PANTHER" id="PTHR43351:SF2">
    <property type="entry name" value="L(+)-TARTRATE DEHYDRATASE SUBUNIT BETA-RELATED"/>
    <property type="match status" value="1"/>
</dbReference>
<evidence type="ECO:0000259" key="3">
    <source>
        <dbReference type="Pfam" id="PF05683"/>
    </source>
</evidence>
<comment type="similarity">
    <text evidence="1">Belongs to the class-I fumarase family.</text>
</comment>
<dbReference type="GO" id="GO:0004333">
    <property type="term" value="F:fumarate hydratase activity"/>
    <property type="evidence" value="ECO:0007669"/>
    <property type="project" value="UniProtKB-EC"/>
</dbReference>
<sequence length="216" mass="22933">MEEEIRRLRMPLSEGDALSLRAGDMVLLDGEITITAGLPTHHRIVEVAEGRREAPRDLHGGSLFHLGSYSRETEGGGFEVLYMNPTTSTRFNPLMPGLIRHFGLRAVGGKGGLDAACVAALREVGGVYLSFVGGGAPLLSDAIRAVVSVDWNDLVSHYRLVTLRVEELGPLTVGIDAHGNSLYGSLSETAAARMPEIMAGLARARAEAEAEAEGSA</sequence>
<evidence type="ECO:0000256" key="2">
    <source>
        <dbReference type="ARBA" id="ARBA00023239"/>
    </source>
</evidence>
<dbReference type="EC" id="4.2.1.2" evidence="4"/>
<accession>A0A840Y5D5</accession>
<dbReference type="Proteomes" id="UP000580654">
    <property type="component" value="Unassembled WGS sequence"/>
</dbReference>
<gene>
    <name evidence="4" type="ORF">FHS87_003413</name>
</gene>
<dbReference type="Pfam" id="PF05683">
    <property type="entry name" value="Fumerase_C"/>
    <property type="match status" value="1"/>
</dbReference>
<dbReference type="InterPro" id="IPR036660">
    <property type="entry name" value="Fe-S_hydroAse_TtdB_cat_sf"/>
</dbReference>
<name>A0A840Y5D5_9PROT</name>
<dbReference type="AlphaFoldDB" id="A0A840Y5D5"/>
<evidence type="ECO:0000313" key="4">
    <source>
        <dbReference type="EMBL" id="MBB5695356.1"/>
    </source>
</evidence>
<dbReference type="InterPro" id="IPR004647">
    <property type="entry name" value="Fe-S_hydro-lyase_TtdB-typ_cat"/>
</dbReference>
<keyword evidence="2 4" id="KW-0456">Lyase</keyword>
<dbReference type="RefSeq" id="WP_184520561.1">
    <property type="nucleotide sequence ID" value="NZ_JACIJD010000017.1"/>
</dbReference>
<dbReference type="Gene3D" id="3.20.130.10">
    <property type="entry name" value="Fe-S hydro-lyase, tartrate dehydratase beta-type, catalytic domain"/>
    <property type="match status" value="1"/>
</dbReference>
<dbReference type="EMBL" id="JACIJD010000017">
    <property type="protein sequence ID" value="MBB5695356.1"/>
    <property type="molecule type" value="Genomic_DNA"/>
</dbReference>
<dbReference type="PANTHER" id="PTHR43351">
    <property type="entry name" value="L(+)-TARTRATE DEHYDRATASE SUBUNIT BETA"/>
    <property type="match status" value="1"/>
</dbReference>
<evidence type="ECO:0000256" key="1">
    <source>
        <dbReference type="ARBA" id="ARBA00008876"/>
    </source>
</evidence>
<keyword evidence="5" id="KW-1185">Reference proteome</keyword>
<reference evidence="4 5" key="1">
    <citation type="submission" date="2020-08" db="EMBL/GenBank/DDBJ databases">
        <title>Genomic Encyclopedia of Type Strains, Phase IV (KMG-IV): sequencing the most valuable type-strain genomes for metagenomic binning, comparative biology and taxonomic classification.</title>
        <authorList>
            <person name="Goeker M."/>
        </authorList>
    </citation>
    <scope>NUCLEOTIDE SEQUENCE [LARGE SCALE GENOMIC DNA]</scope>
    <source>
        <strain evidence="4 5">DSM 25622</strain>
    </source>
</reference>
<comment type="caution">
    <text evidence="4">The sequence shown here is derived from an EMBL/GenBank/DDBJ whole genome shotgun (WGS) entry which is preliminary data.</text>
</comment>
<feature type="domain" description="Fe-S hydro-lyase tartrate dehydratase beta-type catalytic" evidence="3">
    <location>
        <begin position="13"/>
        <end position="184"/>
    </location>
</feature>
<dbReference type="SUPFAM" id="SSF117457">
    <property type="entry name" value="FumA C-terminal domain-like"/>
    <property type="match status" value="1"/>
</dbReference>